<reference evidence="2" key="1">
    <citation type="submission" date="2022-01" db="EMBL/GenBank/DDBJ databases">
        <authorList>
            <person name="King R."/>
        </authorList>
    </citation>
    <scope>NUCLEOTIDE SEQUENCE</scope>
</reference>
<evidence type="ECO:0000256" key="1">
    <source>
        <dbReference type="SAM" id="Phobius"/>
    </source>
</evidence>
<name>A0A9N9TFR2_PHYSR</name>
<dbReference type="AlphaFoldDB" id="A0A9N9TFR2"/>
<keyword evidence="1" id="KW-0812">Transmembrane</keyword>
<accession>A0A9N9TFR2</accession>
<feature type="transmembrane region" description="Helical" evidence="1">
    <location>
        <begin position="38"/>
        <end position="59"/>
    </location>
</feature>
<keyword evidence="1" id="KW-0472">Membrane</keyword>
<dbReference type="EMBL" id="OU900094">
    <property type="protein sequence ID" value="CAG9854272.1"/>
    <property type="molecule type" value="Genomic_DNA"/>
</dbReference>
<feature type="transmembrane region" description="Helical" evidence="1">
    <location>
        <begin position="12"/>
        <end position="32"/>
    </location>
</feature>
<dbReference type="Proteomes" id="UP001153712">
    <property type="component" value="Chromosome 1"/>
</dbReference>
<keyword evidence="3" id="KW-1185">Reference proteome</keyword>
<protein>
    <submittedName>
        <fullName evidence="2">Uncharacterized protein</fullName>
    </submittedName>
</protein>
<keyword evidence="1" id="KW-1133">Transmembrane helix</keyword>
<sequence length="71" mass="7796">MDKEKSCSACKATSVCCFCGIGTYLILVGRTYPTKSKIFINLLGLGSFALGIRGMYDLLPLKNDTENNRQL</sequence>
<proteinExistence type="predicted"/>
<evidence type="ECO:0000313" key="2">
    <source>
        <dbReference type="EMBL" id="CAG9854272.1"/>
    </source>
</evidence>
<gene>
    <name evidence="2" type="ORF">PHYEVI_LOCUS736</name>
</gene>
<evidence type="ECO:0000313" key="3">
    <source>
        <dbReference type="Proteomes" id="UP001153712"/>
    </source>
</evidence>
<organism evidence="2 3">
    <name type="scientific">Phyllotreta striolata</name>
    <name type="common">Striped flea beetle</name>
    <name type="synonym">Crioceris striolata</name>
    <dbReference type="NCBI Taxonomy" id="444603"/>
    <lineage>
        <taxon>Eukaryota</taxon>
        <taxon>Metazoa</taxon>
        <taxon>Ecdysozoa</taxon>
        <taxon>Arthropoda</taxon>
        <taxon>Hexapoda</taxon>
        <taxon>Insecta</taxon>
        <taxon>Pterygota</taxon>
        <taxon>Neoptera</taxon>
        <taxon>Endopterygota</taxon>
        <taxon>Coleoptera</taxon>
        <taxon>Polyphaga</taxon>
        <taxon>Cucujiformia</taxon>
        <taxon>Chrysomeloidea</taxon>
        <taxon>Chrysomelidae</taxon>
        <taxon>Galerucinae</taxon>
        <taxon>Alticini</taxon>
        <taxon>Phyllotreta</taxon>
    </lineage>
</organism>